<dbReference type="GO" id="GO:0006259">
    <property type="term" value="P:DNA metabolic process"/>
    <property type="evidence" value="ECO:0007669"/>
    <property type="project" value="UniProtKB-ARBA"/>
</dbReference>
<keyword evidence="1" id="KW-0540">Nuclease</keyword>
<sequence length="207" mass="23543">MEPVRKPQHLGALRELLHPYQYLLCIDLEATCDEDAKPGEPPRHLIVPREDMETIEIGLAVVDLSSLQLVDQFQSFIRPSLHPVLTDFCRRLTTIKQSDVDGALGYVNVAGMLDAFLEAYPNSAWCSWGDYDYKQLQKDALRLNCAPMLDGMLHTNLKKWHWKVFNCKALGLQPAVEMLGLEWEGTYHRGIDDARNLSNVAIHMLGR</sequence>
<dbReference type="InterPro" id="IPR013520">
    <property type="entry name" value="Ribonucl_H"/>
</dbReference>
<dbReference type="InterPro" id="IPR012337">
    <property type="entry name" value="RNaseH-like_sf"/>
</dbReference>
<dbReference type="AlphaFoldDB" id="A0A0P9YTY6"/>
<dbReference type="Proteomes" id="UP000050554">
    <property type="component" value="Unassembled WGS sequence"/>
</dbReference>
<dbReference type="Gene3D" id="3.30.420.10">
    <property type="entry name" value="Ribonuclease H-like superfamily/Ribonuclease H"/>
    <property type="match status" value="1"/>
</dbReference>
<evidence type="ECO:0000259" key="4">
    <source>
        <dbReference type="SMART" id="SM00479"/>
    </source>
</evidence>
<gene>
    <name evidence="5" type="ORF">ALO47_01465</name>
</gene>
<dbReference type="InterPro" id="IPR047201">
    <property type="entry name" value="ERI-1_3'hExo-like"/>
</dbReference>
<feature type="domain" description="Exonuclease" evidence="4">
    <location>
        <begin position="22"/>
        <end position="207"/>
    </location>
</feature>
<organism evidence="5 6">
    <name type="scientific">Pseudomonas syringae pv. ribicola</name>
    <dbReference type="NCBI Taxonomy" id="55398"/>
    <lineage>
        <taxon>Bacteria</taxon>
        <taxon>Pseudomonadati</taxon>
        <taxon>Pseudomonadota</taxon>
        <taxon>Gammaproteobacteria</taxon>
        <taxon>Pseudomonadales</taxon>
        <taxon>Pseudomonadaceae</taxon>
        <taxon>Pseudomonas</taxon>
    </lineage>
</organism>
<dbReference type="InterPro" id="IPR051274">
    <property type="entry name" value="3-5_Exoribonuclease"/>
</dbReference>
<dbReference type="PANTHER" id="PTHR23044">
    <property type="entry name" value="3'-5' EXONUCLEASE ERI1-RELATED"/>
    <property type="match status" value="1"/>
</dbReference>
<dbReference type="InterPro" id="IPR036397">
    <property type="entry name" value="RNaseH_sf"/>
</dbReference>
<name>A0A0P9YTY6_PSESI</name>
<proteinExistence type="predicted"/>
<dbReference type="EMBL" id="LJRF01000056">
    <property type="protein sequence ID" value="KPY49516.1"/>
    <property type="molecule type" value="Genomic_DNA"/>
</dbReference>
<evidence type="ECO:0000256" key="3">
    <source>
        <dbReference type="ARBA" id="ARBA00022839"/>
    </source>
</evidence>
<protein>
    <submittedName>
        <fullName evidence="5">Exonuclease</fullName>
    </submittedName>
</protein>
<evidence type="ECO:0000313" key="5">
    <source>
        <dbReference type="EMBL" id="KPY49516.1"/>
    </source>
</evidence>
<dbReference type="SUPFAM" id="SSF53098">
    <property type="entry name" value="Ribonuclease H-like"/>
    <property type="match status" value="1"/>
</dbReference>
<keyword evidence="2" id="KW-0378">Hydrolase</keyword>
<accession>A0A0P9YTY6</accession>
<dbReference type="PATRIC" id="fig|55398.3.peg.1842"/>
<dbReference type="RefSeq" id="WP_004887534.1">
    <property type="nucleotide sequence ID" value="NZ_LJRF01000056.1"/>
</dbReference>
<reference evidence="5 6" key="1">
    <citation type="submission" date="2015-09" db="EMBL/GenBank/DDBJ databases">
        <title>Genome announcement of multiple Pseudomonas syringae strains.</title>
        <authorList>
            <person name="Thakur S."/>
            <person name="Wang P.W."/>
            <person name="Gong Y."/>
            <person name="Weir B.S."/>
            <person name="Guttman D.S."/>
        </authorList>
    </citation>
    <scope>NUCLEOTIDE SEQUENCE [LARGE SCALE GENOMIC DNA]</scope>
    <source>
        <strain evidence="5 6">ICMP3882</strain>
    </source>
</reference>
<dbReference type="CDD" id="cd06133">
    <property type="entry name" value="ERI-1_3'hExo_like"/>
    <property type="match status" value="1"/>
</dbReference>
<dbReference type="PANTHER" id="PTHR23044:SF61">
    <property type="entry name" value="3'-5' EXORIBONUCLEASE 1-RELATED"/>
    <property type="match status" value="1"/>
</dbReference>
<keyword evidence="3 5" id="KW-0269">Exonuclease</keyword>
<evidence type="ECO:0000256" key="1">
    <source>
        <dbReference type="ARBA" id="ARBA00022722"/>
    </source>
</evidence>
<dbReference type="GO" id="GO:0000175">
    <property type="term" value="F:3'-5'-RNA exonuclease activity"/>
    <property type="evidence" value="ECO:0007669"/>
    <property type="project" value="InterPro"/>
</dbReference>
<evidence type="ECO:0000256" key="2">
    <source>
        <dbReference type="ARBA" id="ARBA00022801"/>
    </source>
</evidence>
<dbReference type="Pfam" id="PF00929">
    <property type="entry name" value="RNase_T"/>
    <property type="match status" value="1"/>
</dbReference>
<evidence type="ECO:0000313" key="6">
    <source>
        <dbReference type="Proteomes" id="UP000050554"/>
    </source>
</evidence>
<dbReference type="SMART" id="SM00479">
    <property type="entry name" value="EXOIII"/>
    <property type="match status" value="1"/>
</dbReference>
<dbReference type="GO" id="GO:0003676">
    <property type="term" value="F:nucleic acid binding"/>
    <property type="evidence" value="ECO:0007669"/>
    <property type="project" value="InterPro"/>
</dbReference>
<comment type="caution">
    <text evidence="5">The sequence shown here is derived from an EMBL/GenBank/DDBJ whole genome shotgun (WGS) entry which is preliminary data.</text>
</comment>